<sequence>MDDTGLIRVGGRLKNSRLQFDAQHPILLPREHELTKRVINYEHVRNLHAGTQATMAAVRQRFWPLSLRSCTRKILRNCVTCFKAKPVQSEAIMGSLPANRVTESRPFSHCGVDYAGPVVLKEGRRRNARNTKAYISVFVCFSTKAVHLELMSDLTSNAFISALRRFISRRGRPACLYSDNGTVFVGAHNQLKEIQDFLKTQQAQADIGQFLCKQEITWKFIPPNAPHFGGLWEGAVKSAKYHMARIVGKAHLNFEEMQTVLADIEAVLNSRPLTQLSNDPNDLSYLSPGHFLVGTALNSLPCRDLCDINENRLTRWQRVDQLRQHFWRRWSSEYLQSLQERSKWKISKGVQLQPGQLTLIRQPGLAPMQWLLGRVQETHPGSDGVVRTATVRTGKGTFVRPLSKLAILPVDS</sequence>
<name>A0A151IPF9_9HYME</name>
<dbReference type="InterPro" id="IPR012337">
    <property type="entry name" value="RNaseH-like_sf"/>
</dbReference>
<gene>
    <name evidence="2" type="ORF">ALC62_01165</name>
</gene>
<dbReference type="Gene3D" id="1.10.340.70">
    <property type="match status" value="1"/>
</dbReference>
<dbReference type="Pfam" id="PF17921">
    <property type="entry name" value="Integrase_H2C2"/>
    <property type="match status" value="1"/>
</dbReference>
<dbReference type="STRING" id="456900.A0A151IPF9"/>
<dbReference type="AlphaFoldDB" id="A0A151IPF9"/>
<dbReference type="EMBL" id="KQ976863">
    <property type="protein sequence ID" value="KYN07859.1"/>
    <property type="molecule type" value="Genomic_DNA"/>
</dbReference>
<dbReference type="GO" id="GO:0015074">
    <property type="term" value="P:DNA integration"/>
    <property type="evidence" value="ECO:0007669"/>
    <property type="project" value="InterPro"/>
</dbReference>
<dbReference type="InterPro" id="IPR036397">
    <property type="entry name" value="RNaseH_sf"/>
</dbReference>
<reference evidence="2 3" key="1">
    <citation type="submission" date="2016-03" db="EMBL/GenBank/DDBJ databases">
        <title>Cyphomyrmex costatus WGS genome.</title>
        <authorList>
            <person name="Nygaard S."/>
            <person name="Hu H."/>
            <person name="Boomsma J."/>
            <person name="Zhang G."/>
        </authorList>
    </citation>
    <scope>NUCLEOTIDE SEQUENCE [LARGE SCALE GENOMIC DNA]</scope>
    <source>
        <strain evidence="2">MS0001</strain>
        <tissue evidence="2">Whole body</tissue>
    </source>
</reference>
<dbReference type="Proteomes" id="UP000078542">
    <property type="component" value="Unassembled WGS sequence"/>
</dbReference>
<dbReference type="GO" id="GO:0003676">
    <property type="term" value="F:nucleic acid binding"/>
    <property type="evidence" value="ECO:0007669"/>
    <property type="project" value="InterPro"/>
</dbReference>
<evidence type="ECO:0000259" key="1">
    <source>
        <dbReference type="PROSITE" id="PS50994"/>
    </source>
</evidence>
<dbReference type="PROSITE" id="PS50994">
    <property type="entry name" value="INTEGRASE"/>
    <property type="match status" value="1"/>
</dbReference>
<dbReference type="Gene3D" id="3.30.420.10">
    <property type="entry name" value="Ribonuclease H-like superfamily/Ribonuclease H"/>
    <property type="match status" value="1"/>
</dbReference>
<feature type="domain" description="Integrase catalytic" evidence="1">
    <location>
        <begin position="102"/>
        <end position="296"/>
    </location>
</feature>
<dbReference type="SUPFAM" id="SSF53098">
    <property type="entry name" value="Ribonuclease H-like"/>
    <property type="match status" value="1"/>
</dbReference>
<organism evidence="2 3">
    <name type="scientific">Cyphomyrmex costatus</name>
    <dbReference type="NCBI Taxonomy" id="456900"/>
    <lineage>
        <taxon>Eukaryota</taxon>
        <taxon>Metazoa</taxon>
        <taxon>Ecdysozoa</taxon>
        <taxon>Arthropoda</taxon>
        <taxon>Hexapoda</taxon>
        <taxon>Insecta</taxon>
        <taxon>Pterygota</taxon>
        <taxon>Neoptera</taxon>
        <taxon>Endopterygota</taxon>
        <taxon>Hymenoptera</taxon>
        <taxon>Apocrita</taxon>
        <taxon>Aculeata</taxon>
        <taxon>Formicoidea</taxon>
        <taxon>Formicidae</taxon>
        <taxon>Myrmicinae</taxon>
        <taxon>Cyphomyrmex</taxon>
    </lineage>
</organism>
<keyword evidence="3" id="KW-1185">Reference proteome</keyword>
<dbReference type="InterPro" id="IPR041588">
    <property type="entry name" value="Integrase_H2C2"/>
</dbReference>
<dbReference type="PANTHER" id="PTHR47331">
    <property type="entry name" value="PHD-TYPE DOMAIN-CONTAINING PROTEIN"/>
    <property type="match status" value="1"/>
</dbReference>
<evidence type="ECO:0000313" key="3">
    <source>
        <dbReference type="Proteomes" id="UP000078542"/>
    </source>
</evidence>
<proteinExistence type="predicted"/>
<dbReference type="Pfam" id="PF18701">
    <property type="entry name" value="DUF5641"/>
    <property type="match status" value="1"/>
</dbReference>
<accession>A0A151IPF9</accession>
<evidence type="ECO:0000313" key="2">
    <source>
        <dbReference type="EMBL" id="KYN07859.1"/>
    </source>
</evidence>
<protein>
    <recommendedName>
        <fullName evidence="1">Integrase catalytic domain-containing protein</fullName>
    </recommendedName>
</protein>
<dbReference type="InterPro" id="IPR001584">
    <property type="entry name" value="Integrase_cat-core"/>
</dbReference>
<dbReference type="InterPro" id="IPR040676">
    <property type="entry name" value="DUF5641"/>
</dbReference>
<dbReference type="PANTHER" id="PTHR47331:SF1">
    <property type="entry name" value="GAG-LIKE PROTEIN"/>
    <property type="match status" value="1"/>
</dbReference>